<dbReference type="PANTHER" id="PTHR33099">
    <property type="entry name" value="FE2OG DIOXYGENASE DOMAIN-CONTAINING PROTEIN"/>
    <property type="match status" value="1"/>
</dbReference>
<name>A0A0D2DJG2_9EURO</name>
<dbReference type="HOGENOM" id="CLU_520772_0_0_1"/>
<feature type="region of interest" description="Disordered" evidence="1">
    <location>
        <begin position="500"/>
        <end position="523"/>
    </location>
</feature>
<sequence>MSCEEGFSDEEDHLEPLRSQILGCLDGIHTVGSFVISAHDVEHVHPGLVVSGIGPIRLPLCQDDANALIGVSRRAPFGKGSKTLVDETYNWLDGVVGNVSKGLGVHGGAGNVRAELYKLLVYEKGAFFKPHKDTEKTKDMFGTLVICLPCEHVGGGVRLIHGLDERVLETDKCFSYGVSYLACCTEAFSRISKLHLVARGLRAFRSGVPSDVRLDTSEASERAVYQWAIDVLLKALSSIVEVFPKDAGAIVQIIDAYEDERLLGSMNAFVSHFSDDATFINTLFAEILCYSETVQKPNLLVQRLVPSIFDKAISSFRLDQFSSLSKTREDYPFSSWPDIISHSEKSEKDASVVASLYRQLVRDDLDKAGQFLEKIANDTASIHQDDLNRFVIPLLCEMIDILERQPSEAAPLCDRYYDFTRHLPFHYTTTREKRGEHYDIKVTKSLKTWEREHEAWRGRFERAQSALRRLPESSLRRCLGDGEYQDLMGLQIVKLPTADVAMDPPNSAQADAAGKRKRKRRRL</sequence>
<accession>A0A0D2DJG2</accession>
<protein>
    <submittedName>
        <fullName evidence="2">Uncharacterized protein</fullName>
    </submittedName>
</protein>
<reference evidence="2 3" key="1">
    <citation type="submission" date="2015-01" db="EMBL/GenBank/DDBJ databases">
        <title>The Genome Sequence of Exophiala oligosperma CBS72588.</title>
        <authorList>
            <consortium name="The Broad Institute Genomics Platform"/>
            <person name="Cuomo C."/>
            <person name="de Hoog S."/>
            <person name="Gorbushina A."/>
            <person name="Stielow B."/>
            <person name="Teixiera M."/>
            <person name="Abouelleil A."/>
            <person name="Chapman S.B."/>
            <person name="Priest M."/>
            <person name="Young S.K."/>
            <person name="Wortman J."/>
            <person name="Nusbaum C."/>
            <person name="Birren B."/>
        </authorList>
    </citation>
    <scope>NUCLEOTIDE SEQUENCE [LARGE SCALE GENOMIC DNA]</scope>
    <source>
        <strain evidence="2 3">CBS 72588</strain>
    </source>
</reference>
<dbReference type="VEuPathDB" id="FungiDB:PV06_11810"/>
<dbReference type="PANTHER" id="PTHR33099:SF7">
    <property type="entry name" value="MYND-TYPE DOMAIN-CONTAINING PROTEIN"/>
    <property type="match status" value="1"/>
</dbReference>
<dbReference type="OrthoDB" id="4157600at2759"/>
<gene>
    <name evidence="2" type="ORF">PV06_11810</name>
</gene>
<evidence type="ECO:0000313" key="3">
    <source>
        <dbReference type="Proteomes" id="UP000053342"/>
    </source>
</evidence>
<keyword evidence="3" id="KW-1185">Reference proteome</keyword>
<dbReference type="AlphaFoldDB" id="A0A0D2DJG2"/>
<dbReference type="Gene3D" id="2.60.120.620">
    <property type="entry name" value="q2cbj1_9rhob like domain"/>
    <property type="match status" value="1"/>
</dbReference>
<dbReference type="RefSeq" id="XP_016256080.1">
    <property type="nucleotide sequence ID" value="XM_016413541.1"/>
</dbReference>
<dbReference type="Proteomes" id="UP000053342">
    <property type="component" value="Unassembled WGS sequence"/>
</dbReference>
<dbReference type="GeneID" id="27363884"/>
<proteinExistence type="predicted"/>
<evidence type="ECO:0000313" key="2">
    <source>
        <dbReference type="EMBL" id="KIW35864.1"/>
    </source>
</evidence>
<evidence type="ECO:0000256" key="1">
    <source>
        <dbReference type="SAM" id="MobiDB-lite"/>
    </source>
</evidence>
<organism evidence="2 3">
    <name type="scientific">Exophiala oligosperma</name>
    <dbReference type="NCBI Taxonomy" id="215243"/>
    <lineage>
        <taxon>Eukaryota</taxon>
        <taxon>Fungi</taxon>
        <taxon>Dikarya</taxon>
        <taxon>Ascomycota</taxon>
        <taxon>Pezizomycotina</taxon>
        <taxon>Eurotiomycetes</taxon>
        <taxon>Chaetothyriomycetidae</taxon>
        <taxon>Chaetothyriales</taxon>
        <taxon>Herpotrichiellaceae</taxon>
        <taxon>Exophiala</taxon>
    </lineage>
</organism>
<dbReference type="EMBL" id="KN847398">
    <property type="protein sequence ID" value="KIW35864.1"/>
    <property type="molecule type" value="Genomic_DNA"/>
</dbReference>